<dbReference type="GO" id="GO:0016747">
    <property type="term" value="F:acyltransferase activity, transferring groups other than amino-acyl groups"/>
    <property type="evidence" value="ECO:0007669"/>
    <property type="project" value="InterPro"/>
</dbReference>
<evidence type="ECO:0000313" key="4">
    <source>
        <dbReference type="Proteomes" id="UP000534186"/>
    </source>
</evidence>
<evidence type="ECO:0000256" key="1">
    <source>
        <dbReference type="SAM" id="Phobius"/>
    </source>
</evidence>
<comment type="caution">
    <text evidence="3">The sequence shown here is derived from an EMBL/GenBank/DDBJ whole genome shotgun (WGS) entry which is preliminary data.</text>
</comment>
<feature type="transmembrane region" description="Helical" evidence="1">
    <location>
        <begin position="155"/>
        <end position="177"/>
    </location>
</feature>
<feature type="transmembrane region" description="Helical" evidence="1">
    <location>
        <begin position="346"/>
        <end position="366"/>
    </location>
</feature>
<name>A0A7Y9T8P6_9BACT</name>
<feature type="transmembrane region" description="Helical" evidence="1">
    <location>
        <begin position="321"/>
        <end position="340"/>
    </location>
</feature>
<feature type="domain" description="Acyltransferase 3" evidence="2">
    <location>
        <begin position="17"/>
        <end position="356"/>
    </location>
</feature>
<dbReference type="EMBL" id="JACCCV010000001">
    <property type="protein sequence ID" value="NYF50655.1"/>
    <property type="molecule type" value="Genomic_DNA"/>
</dbReference>
<feature type="transmembrane region" description="Helical" evidence="1">
    <location>
        <begin position="213"/>
        <end position="234"/>
    </location>
</feature>
<dbReference type="Proteomes" id="UP000534186">
    <property type="component" value="Unassembled WGS sequence"/>
</dbReference>
<feature type="transmembrane region" description="Helical" evidence="1">
    <location>
        <begin position="54"/>
        <end position="75"/>
    </location>
</feature>
<feature type="transmembrane region" description="Helical" evidence="1">
    <location>
        <begin position="182"/>
        <end position="201"/>
    </location>
</feature>
<feature type="transmembrane region" description="Helical" evidence="1">
    <location>
        <begin position="243"/>
        <end position="263"/>
    </location>
</feature>
<dbReference type="InterPro" id="IPR002656">
    <property type="entry name" value="Acyl_transf_3_dom"/>
</dbReference>
<sequence>MPDETNQRPERESRRFYELDSLRGVAALTVVLHHFSRICPDNVTHLLIRTPLRILIAGHQAVILFFFLSGFVLTLPYQKKNRLNYGPFLLKRICRIYLPYLGALALAVVFDRYLPAKPSDNYWINSTWSEPVTSHLVMQHVLFLGNYNWSQFNTAFWSLVYEMRISLIFPLIAVAVLRLRSIWLILTAAALSAACFPLANLSSNIVHLCTHETAINTMLTLHYAAFFIIGSLLAKHLPAVNRWYARLTLSQVTIAALVSLSLYCFGNASSLVQRFPTIPQDMFDWLVAVGAVMLIVFAINNRLFHRFLTSRSVHYLGERSYSLYLIHGTILFALIHTLMGRVRLDLLLLLYLAMTLMVTEIFYRLIERPTMQLGRRLTAPARPQISTTLLPVASDSHK</sequence>
<evidence type="ECO:0000259" key="2">
    <source>
        <dbReference type="Pfam" id="PF01757"/>
    </source>
</evidence>
<protein>
    <submittedName>
        <fullName evidence="3">Peptidoglycan/LPS O-acetylase OafA/YrhL</fullName>
    </submittedName>
</protein>
<reference evidence="3 4" key="1">
    <citation type="submission" date="2020-07" db="EMBL/GenBank/DDBJ databases">
        <title>Genomic Encyclopedia of Type Strains, Phase IV (KMG-V): Genome sequencing to study the core and pangenomes of soil and plant-associated prokaryotes.</title>
        <authorList>
            <person name="Whitman W."/>
        </authorList>
    </citation>
    <scope>NUCLEOTIDE SEQUENCE [LARGE SCALE GENOMIC DNA]</scope>
    <source>
        <strain evidence="3 4">M8UP30</strain>
    </source>
</reference>
<keyword evidence="1" id="KW-0812">Transmembrane</keyword>
<keyword evidence="1" id="KW-0472">Membrane</keyword>
<organism evidence="3 4">
    <name type="scientific">Tunturiibacter lichenicola</name>
    <dbReference type="NCBI Taxonomy" id="2051959"/>
    <lineage>
        <taxon>Bacteria</taxon>
        <taxon>Pseudomonadati</taxon>
        <taxon>Acidobacteriota</taxon>
        <taxon>Terriglobia</taxon>
        <taxon>Terriglobales</taxon>
        <taxon>Acidobacteriaceae</taxon>
        <taxon>Tunturiibacter</taxon>
    </lineage>
</organism>
<feature type="transmembrane region" description="Helical" evidence="1">
    <location>
        <begin position="96"/>
        <end position="114"/>
    </location>
</feature>
<dbReference type="InterPro" id="IPR050879">
    <property type="entry name" value="Acyltransferase_3"/>
</dbReference>
<evidence type="ECO:0000313" key="3">
    <source>
        <dbReference type="EMBL" id="NYF50655.1"/>
    </source>
</evidence>
<feature type="transmembrane region" description="Helical" evidence="1">
    <location>
        <begin position="283"/>
        <end position="300"/>
    </location>
</feature>
<dbReference type="Pfam" id="PF01757">
    <property type="entry name" value="Acyl_transf_3"/>
    <property type="match status" value="1"/>
</dbReference>
<gene>
    <name evidence="3" type="ORF">HDF12_001020</name>
</gene>
<keyword evidence="1" id="KW-1133">Transmembrane helix</keyword>
<proteinExistence type="predicted"/>
<dbReference type="AlphaFoldDB" id="A0A7Y9T8P6"/>
<accession>A0A7Y9T8P6</accession>
<dbReference type="PANTHER" id="PTHR23028">
    <property type="entry name" value="ACETYLTRANSFERASE"/>
    <property type="match status" value="1"/>
</dbReference>